<keyword evidence="10 11" id="KW-0472">Membrane</keyword>
<feature type="transmembrane region" description="Helical" evidence="11">
    <location>
        <begin position="53"/>
        <end position="82"/>
    </location>
</feature>
<evidence type="ECO:0000256" key="8">
    <source>
        <dbReference type="ARBA" id="ARBA00022833"/>
    </source>
</evidence>
<comment type="subcellular location">
    <subcellularLocation>
        <location evidence="1">Membrane</location>
    </subcellularLocation>
</comment>
<dbReference type="OrthoDB" id="7759664at2759"/>
<keyword evidence="9 11" id="KW-1133">Transmembrane helix</keyword>
<feature type="transmembrane region" description="Helical" evidence="11">
    <location>
        <begin position="94"/>
        <end position="113"/>
    </location>
</feature>
<evidence type="ECO:0000313" key="14">
    <source>
        <dbReference type="Proteomes" id="UP000322899"/>
    </source>
</evidence>
<dbReference type="Pfam" id="PF25563">
    <property type="entry name" value="TPR_SYVN1_N"/>
    <property type="match status" value="1"/>
</dbReference>
<feature type="transmembrane region" description="Helical" evidence="11">
    <location>
        <begin position="12"/>
        <end position="33"/>
    </location>
</feature>
<protein>
    <recommendedName>
        <fullName evidence="12">E3 ubiquitin-protein ligase synoviolin-like TPR repeats domain-containing protein</fullName>
    </recommendedName>
</protein>
<accession>A0A5A8EKB3</accession>
<evidence type="ECO:0000313" key="13">
    <source>
        <dbReference type="EMBL" id="KAA0177704.1"/>
    </source>
</evidence>
<organism evidence="13 14">
    <name type="scientific">Cafeteria roenbergensis</name>
    <name type="common">Marine flagellate</name>
    <dbReference type="NCBI Taxonomy" id="33653"/>
    <lineage>
        <taxon>Eukaryota</taxon>
        <taxon>Sar</taxon>
        <taxon>Stramenopiles</taxon>
        <taxon>Bigyra</taxon>
        <taxon>Opalozoa</taxon>
        <taxon>Bicosoecida</taxon>
        <taxon>Cafeteriaceae</taxon>
        <taxon>Cafeteria</taxon>
    </lineage>
</organism>
<evidence type="ECO:0000256" key="3">
    <source>
        <dbReference type="ARBA" id="ARBA00022679"/>
    </source>
</evidence>
<keyword evidence="3" id="KW-0808">Transferase</keyword>
<keyword evidence="8" id="KW-0862">Zinc</keyword>
<evidence type="ECO:0000256" key="2">
    <source>
        <dbReference type="ARBA" id="ARBA00004906"/>
    </source>
</evidence>
<evidence type="ECO:0000259" key="12">
    <source>
        <dbReference type="Pfam" id="PF25563"/>
    </source>
</evidence>
<evidence type="ECO:0000256" key="10">
    <source>
        <dbReference type="ARBA" id="ARBA00023136"/>
    </source>
</evidence>
<keyword evidence="4 11" id="KW-0812">Transmembrane</keyword>
<evidence type="ECO:0000256" key="5">
    <source>
        <dbReference type="ARBA" id="ARBA00022723"/>
    </source>
</evidence>
<evidence type="ECO:0000256" key="7">
    <source>
        <dbReference type="ARBA" id="ARBA00022786"/>
    </source>
</evidence>
<feature type="domain" description="E3 ubiquitin-protein ligase synoviolin-like TPR repeats" evidence="12">
    <location>
        <begin position="19"/>
        <end position="296"/>
    </location>
</feature>
<feature type="transmembrane region" description="Helical" evidence="11">
    <location>
        <begin position="158"/>
        <end position="178"/>
    </location>
</feature>
<feature type="transmembrane region" description="Helical" evidence="11">
    <location>
        <begin position="273"/>
        <end position="292"/>
    </location>
</feature>
<evidence type="ECO:0000256" key="9">
    <source>
        <dbReference type="ARBA" id="ARBA00022989"/>
    </source>
</evidence>
<keyword evidence="7" id="KW-0833">Ubl conjugation pathway</keyword>
<dbReference type="GO" id="GO:0005829">
    <property type="term" value="C:cytosol"/>
    <property type="evidence" value="ECO:0007669"/>
    <property type="project" value="TreeGrafter"/>
</dbReference>
<dbReference type="GO" id="GO:0008270">
    <property type="term" value="F:zinc ion binding"/>
    <property type="evidence" value="ECO:0007669"/>
    <property type="project" value="UniProtKB-KW"/>
</dbReference>
<evidence type="ECO:0000256" key="6">
    <source>
        <dbReference type="ARBA" id="ARBA00022771"/>
    </source>
</evidence>
<evidence type="ECO:0000256" key="1">
    <source>
        <dbReference type="ARBA" id="ARBA00004370"/>
    </source>
</evidence>
<dbReference type="GO" id="GO:0006511">
    <property type="term" value="P:ubiquitin-dependent protein catabolic process"/>
    <property type="evidence" value="ECO:0007669"/>
    <property type="project" value="TreeGrafter"/>
</dbReference>
<dbReference type="AlphaFoldDB" id="A0A5A8EKB3"/>
<dbReference type="GO" id="GO:0000151">
    <property type="term" value="C:ubiquitin ligase complex"/>
    <property type="evidence" value="ECO:0007669"/>
    <property type="project" value="TreeGrafter"/>
</dbReference>
<name>A0A5A8EKB3_CAFRO</name>
<dbReference type="PANTHER" id="PTHR15067">
    <property type="entry name" value="E3 UBIQUITIN-PROTEIN LIGASE RNF8"/>
    <property type="match status" value="1"/>
</dbReference>
<dbReference type="EMBL" id="VLTO01000003">
    <property type="protein sequence ID" value="KAA0177704.1"/>
    <property type="molecule type" value="Genomic_DNA"/>
</dbReference>
<dbReference type="PANTHER" id="PTHR15067:SF4">
    <property type="entry name" value="E3 UBIQUITIN-PROTEIN LIGASE RNF8"/>
    <property type="match status" value="1"/>
</dbReference>
<dbReference type="GO" id="GO:0061630">
    <property type="term" value="F:ubiquitin protein ligase activity"/>
    <property type="evidence" value="ECO:0007669"/>
    <property type="project" value="TreeGrafter"/>
</dbReference>
<dbReference type="GO" id="GO:0016567">
    <property type="term" value="P:protein ubiquitination"/>
    <property type="evidence" value="ECO:0007669"/>
    <property type="project" value="TreeGrafter"/>
</dbReference>
<evidence type="ECO:0000256" key="11">
    <source>
        <dbReference type="SAM" id="Phobius"/>
    </source>
</evidence>
<dbReference type="InterPro" id="IPR057992">
    <property type="entry name" value="TPR_SYVN1_N"/>
</dbReference>
<keyword evidence="6" id="KW-0863">Zinc-finger</keyword>
<comment type="pathway">
    <text evidence="2">Protein modification; protein ubiquitination.</text>
</comment>
<dbReference type="Proteomes" id="UP000322899">
    <property type="component" value="Unassembled WGS sequence"/>
</dbReference>
<reference evidence="13 14" key="1">
    <citation type="submission" date="2019-07" db="EMBL/GenBank/DDBJ databases">
        <title>Genomes of Cafeteria roenbergensis.</title>
        <authorList>
            <person name="Fischer M.G."/>
            <person name="Hackl T."/>
            <person name="Roman M."/>
        </authorList>
    </citation>
    <scope>NUCLEOTIDE SEQUENCE [LARGE SCALE GENOMIC DNA]</scope>
    <source>
        <strain evidence="13 14">E4-10P</strain>
    </source>
</reference>
<proteinExistence type="predicted"/>
<gene>
    <name evidence="13" type="ORF">FNF27_00876</name>
</gene>
<evidence type="ECO:0000256" key="4">
    <source>
        <dbReference type="ARBA" id="ARBA00022692"/>
    </source>
</evidence>
<keyword evidence="5" id="KW-0479">Metal-binding</keyword>
<feature type="transmembrane region" description="Helical" evidence="11">
    <location>
        <begin position="119"/>
        <end position="137"/>
    </location>
</feature>
<sequence>MASERSVPTRTYIAFSIATILAAWVLATAQALMNPIEELELLLHAWALVMTNPIGVAILINAVAAASLLLFQGLVGFVLGGMQGDEAAVCRRRALSFFFYKLAMTGFVLDLALDLDTLTMSPWLASLVLVVALTAVARRRRERLSPQRFSWATHGASVIFTLVAMAVNTAVLLFWASMLLEGGISLALLLLVDCFLEGLSLAHALARTAIEAYDAWVSPPPAASAGDDGEGSDAAASQGWQGKVTATLLVDFIADAGGLVLTLVHYLHVWWTAGFNFSLLDVLLFLNCRAVVIQLRDRYAEHLEFYRRSDSLRAALAAMHVPTEREIREEDAVCGIMQVARGRRP</sequence>
<comment type="caution">
    <text evidence="13">The sequence shown here is derived from an EMBL/GenBank/DDBJ whole genome shotgun (WGS) entry which is preliminary data.</text>
</comment>